<protein>
    <submittedName>
        <fullName evidence="2">Phosphopantetheine-binding protein</fullName>
    </submittedName>
</protein>
<organism evidence="2 3">
    <name type="scientific">Paractinoplanes ovalisporus</name>
    <dbReference type="NCBI Taxonomy" id="2810368"/>
    <lineage>
        <taxon>Bacteria</taxon>
        <taxon>Bacillati</taxon>
        <taxon>Actinomycetota</taxon>
        <taxon>Actinomycetes</taxon>
        <taxon>Micromonosporales</taxon>
        <taxon>Micromonosporaceae</taxon>
        <taxon>Paractinoplanes</taxon>
    </lineage>
</organism>
<evidence type="ECO:0000313" key="2">
    <source>
        <dbReference type="EMBL" id="MBM2620131.1"/>
    </source>
</evidence>
<dbReference type="SUPFAM" id="SSF47336">
    <property type="entry name" value="ACP-like"/>
    <property type="match status" value="1"/>
</dbReference>
<reference evidence="2 3" key="1">
    <citation type="submission" date="2021-01" db="EMBL/GenBank/DDBJ databases">
        <title>Actinoplanes sp. nov. LDG1-06 isolated from lichen.</title>
        <authorList>
            <person name="Saeng-In P."/>
            <person name="Phongsopitanun W."/>
            <person name="Kanchanasin P."/>
            <person name="Yuki M."/>
            <person name="Kudo T."/>
            <person name="Ohkuma M."/>
            <person name="Tanasupawat S."/>
        </authorList>
    </citation>
    <scope>NUCLEOTIDE SEQUENCE [LARGE SCALE GENOMIC DNA]</scope>
    <source>
        <strain evidence="2 3">LDG1-06</strain>
    </source>
</reference>
<keyword evidence="3" id="KW-1185">Reference proteome</keyword>
<dbReference type="PROSITE" id="PS50075">
    <property type="entry name" value="CARRIER"/>
    <property type="match status" value="1"/>
</dbReference>
<dbReference type="Proteomes" id="UP000632138">
    <property type="component" value="Unassembled WGS sequence"/>
</dbReference>
<feature type="domain" description="Carrier" evidence="1">
    <location>
        <begin position="8"/>
        <end position="84"/>
    </location>
</feature>
<comment type="caution">
    <text evidence="2">The sequence shown here is derived from an EMBL/GenBank/DDBJ whole genome shotgun (WGS) entry which is preliminary data.</text>
</comment>
<dbReference type="EMBL" id="JAENHP010000013">
    <property type="protein sequence ID" value="MBM2620131.1"/>
    <property type="molecule type" value="Genomic_DNA"/>
</dbReference>
<sequence length="88" mass="9696">MRDEIIPVATERHRDDMERRIAGIWRDVLGTGDAGTFLELHGQSISAVRIVARIEDELGLDVDVAVLFDDPDLPAFIDAVLAAPADRD</sequence>
<dbReference type="InterPro" id="IPR009081">
    <property type="entry name" value="PP-bd_ACP"/>
</dbReference>
<dbReference type="Gene3D" id="1.10.1200.10">
    <property type="entry name" value="ACP-like"/>
    <property type="match status" value="1"/>
</dbReference>
<evidence type="ECO:0000313" key="3">
    <source>
        <dbReference type="Proteomes" id="UP000632138"/>
    </source>
</evidence>
<evidence type="ECO:0000259" key="1">
    <source>
        <dbReference type="PROSITE" id="PS50075"/>
    </source>
</evidence>
<name>A0ABS2AJZ6_9ACTN</name>
<accession>A0ABS2AJZ6</accession>
<dbReference type="Pfam" id="PF00550">
    <property type="entry name" value="PP-binding"/>
    <property type="match status" value="1"/>
</dbReference>
<gene>
    <name evidence="2" type="ORF">JIG36_31915</name>
</gene>
<dbReference type="InterPro" id="IPR036736">
    <property type="entry name" value="ACP-like_sf"/>
</dbReference>
<proteinExistence type="predicted"/>
<dbReference type="RefSeq" id="WP_203380114.1">
    <property type="nucleotide sequence ID" value="NZ_JAENHP010000013.1"/>
</dbReference>